<evidence type="ECO:0000313" key="1">
    <source>
        <dbReference type="EMBL" id="OQD94457.1"/>
    </source>
</evidence>
<dbReference type="Proteomes" id="UP000191612">
    <property type="component" value="Unassembled WGS sequence"/>
</dbReference>
<dbReference type="STRING" id="60172.A0A1V6QZI9"/>
<name>A0A1V6QZI9_9EURO</name>
<dbReference type="AlphaFoldDB" id="A0A1V6QZI9"/>
<evidence type="ECO:0000313" key="2">
    <source>
        <dbReference type="Proteomes" id="UP000191612"/>
    </source>
</evidence>
<comment type="caution">
    <text evidence="1">The sequence shown here is derived from an EMBL/GenBank/DDBJ whole genome shotgun (WGS) entry which is preliminary data.</text>
</comment>
<gene>
    <name evidence="1" type="ORF">PENSOL_c026G11609</name>
</gene>
<proteinExistence type="predicted"/>
<accession>A0A1V6QZI9</accession>
<organism evidence="1 2">
    <name type="scientific">Penicillium solitum</name>
    <dbReference type="NCBI Taxonomy" id="60172"/>
    <lineage>
        <taxon>Eukaryota</taxon>
        <taxon>Fungi</taxon>
        <taxon>Dikarya</taxon>
        <taxon>Ascomycota</taxon>
        <taxon>Pezizomycotina</taxon>
        <taxon>Eurotiomycetes</taxon>
        <taxon>Eurotiomycetidae</taxon>
        <taxon>Eurotiales</taxon>
        <taxon>Aspergillaceae</taxon>
        <taxon>Penicillium</taxon>
    </lineage>
</organism>
<keyword evidence="2" id="KW-1185">Reference proteome</keyword>
<dbReference type="EMBL" id="MDYO01000026">
    <property type="protein sequence ID" value="OQD94457.1"/>
    <property type="molecule type" value="Genomic_DNA"/>
</dbReference>
<sequence>MSAEHTRDWSTLLPAERSTAPIDQAFDLPQIPWFILYQFRCVLEHPSDYLTWRNQIYQILKVHRLDRLIDSGIARPYKDSPDARRWQELSIEVRKWISWNLHPILVRMIVKETPRAELADEFMSGADMILRELARSPEQDSADVSDSLFNLIRCDRSDYSCARQFVHSVMEYYTHTLNMRMGIPPFVPLLLLLDGIKRDIGEAFVNERYDQLKCMNNVAQDVTKEYFENVYFDVLDYLDSIGQTAEEAFHPLTDDDDDV</sequence>
<protein>
    <submittedName>
        <fullName evidence="1">Uncharacterized protein</fullName>
    </submittedName>
</protein>
<reference evidence="2" key="1">
    <citation type="journal article" date="2017" name="Nat. Microbiol.">
        <title>Global analysis of biosynthetic gene clusters reveals vast potential of secondary metabolite production in Penicillium species.</title>
        <authorList>
            <person name="Nielsen J.C."/>
            <person name="Grijseels S."/>
            <person name="Prigent S."/>
            <person name="Ji B."/>
            <person name="Dainat J."/>
            <person name="Nielsen K.F."/>
            <person name="Frisvad J.C."/>
            <person name="Workman M."/>
            <person name="Nielsen J."/>
        </authorList>
    </citation>
    <scope>NUCLEOTIDE SEQUENCE [LARGE SCALE GENOMIC DNA]</scope>
    <source>
        <strain evidence="2">IBT 29525</strain>
    </source>
</reference>